<name>A0A7W5FA13_9ACTN</name>
<keyword evidence="2" id="KW-1185">Reference proteome</keyword>
<evidence type="ECO:0000313" key="2">
    <source>
        <dbReference type="Proteomes" id="UP000577707"/>
    </source>
</evidence>
<reference evidence="1 2" key="1">
    <citation type="submission" date="2020-08" db="EMBL/GenBank/DDBJ databases">
        <title>Genomic Encyclopedia of Type Strains, Phase III (KMG-III): the genomes of soil and plant-associated and newly described type strains.</title>
        <authorList>
            <person name="Whitman W."/>
        </authorList>
    </citation>
    <scope>NUCLEOTIDE SEQUENCE [LARGE SCALE GENOMIC DNA]</scope>
    <source>
        <strain evidence="1 2">CECT 3302</strain>
    </source>
</reference>
<comment type="caution">
    <text evidence="1">The sequence shown here is derived from an EMBL/GenBank/DDBJ whole genome shotgun (WGS) entry which is preliminary data.</text>
</comment>
<dbReference type="EMBL" id="JACHXG010000008">
    <property type="protein sequence ID" value="MBB3090788.1"/>
    <property type="molecule type" value="Genomic_DNA"/>
</dbReference>
<sequence length="145" mass="15983">MTRHTTAEIADLLRSWASGMYTYEAAAELLIRFNHGRLLAGPWVEWDDGCRRYWFNTDLVRHSAYLSSGECRVLMIAAAISSDTSTVSLSDAVPGLDRDALALVLAAIAYAGGSHDHSEWTFDDDGKPLGHQRLSSLFPWPEVAA</sequence>
<gene>
    <name evidence="1" type="ORF">FHS12_003750</name>
</gene>
<accession>A0A7W5FA13</accession>
<protein>
    <submittedName>
        <fullName evidence="1">Uncharacterized protein</fullName>
    </submittedName>
</protein>
<evidence type="ECO:0000313" key="1">
    <source>
        <dbReference type="EMBL" id="MBB3090788.1"/>
    </source>
</evidence>
<dbReference type="RefSeq" id="WP_183548167.1">
    <property type="nucleotide sequence ID" value="NZ_BMQT01000010.1"/>
</dbReference>
<dbReference type="AlphaFoldDB" id="A0A7W5FA13"/>
<dbReference type="Proteomes" id="UP000577707">
    <property type="component" value="Unassembled WGS sequence"/>
</dbReference>
<proteinExistence type="predicted"/>
<organism evidence="1 2">
    <name type="scientific">Nocardioides albus</name>
    <dbReference type="NCBI Taxonomy" id="1841"/>
    <lineage>
        <taxon>Bacteria</taxon>
        <taxon>Bacillati</taxon>
        <taxon>Actinomycetota</taxon>
        <taxon>Actinomycetes</taxon>
        <taxon>Propionibacteriales</taxon>
        <taxon>Nocardioidaceae</taxon>
        <taxon>Nocardioides</taxon>
    </lineage>
</organism>